<dbReference type="PANTHER" id="PTHR11487">
    <property type="entry name" value="THIOESTERASE"/>
    <property type="match status" value="1"/>
</dbReference>
<dbReference type="Gene3D" id="3.40.50.1820">
    <property type="entry name" value="alpha/beta hydrolase"/>
    <property type="match status" value="1"/>
</dbReference>
<dbReference type="InterPro" id="IPR001031">
    <property type="entry name" value="Thioesterase"/>
</dbReference>
<dbReference type="OrthoDB" id="8480037at2"/>
<accession>A0A3M2KRD0</accession>
<evidence type="ECO:0000313" key="6">
    <source>
        <dbReference type="EMBL" id="RMI28192.1"/>
    </source>
</evidence>
<gene>
    <name evidence="6" type="ORF">EBN03_31340</name>
</gene>
<organism evidence="6 7">
    <name type="scientific">Nocardia stercoris</name>
    <dbReference type="NCBI Taxonomy" id="2483361"/>
    <lineage>
        <taxon>Bacteria</taxon>
        <taxon>Bacillati</taxon>
        <taxon>Actinomycetota</taxon>
        <taxon>Actinomycetes</taxon>
        <taxon>Mycobacteriales</taxon>
        <taxon>Nocardiaceae</taxon>
        <taxon>Nocardia</taxon>
    </lineage>
</organism>
<proteinExistence type="inferred from homology"/>
<comment type="catalytic activity">
    <reaction evidence="4">
        <text>a fatty acyl-CoA + H2O = a fatty acid + CoA + H(+)</text>
        <dbReference type="Rhea" id="RHEA:16781"/>
        <dbReference type="ChEBI" id="CHEBI:15377"/>
        <dbReference type="ChEBI" id="CHEBI:15378"/>
        <dbReference type="ChEBI" id="CHEBI:28868"/>
        <dbReference type="ChEBI" id="CHEBI:57287"/>
        <dbReference type="ChEBI" id="CHEBI:77636"/>
    </reaction>
</comment>
<dbReference type="PANTHER" id="PTHR11487:SF0">
    <property type="entry name" value="S-ACYL FATTY ACID SYNTHASE THIOESTERASE, MEDIUM CHAIN"/>
    <property type="match status" value="1"/>
</dbReference>
<dbReference type="RefSeq" id="WP_122191782.1">
    <property type="nucleotide sequence ID" value="NZ_RFFH01000024.1"/>
</dbReference>
<dbReference type="GO" id="GO:0016787">
    <property type="term" value="F:hydrolase activity"/>
    <property type="evidence" value="ECO:0007669"/>
    <property type="project" value="UniProtKB-KW"/>
</dbReference>
<dbReference type="InterPro" id="IPR012223">
    <property type="entry name" value="TEII"/>
</dbReference>
<reference evidence="6 7" key="1">
    <citation type="submission" date="2018-10" db="EMBL/GenBank/DDBJ databases">
        <title>Isolation from cow dung.</title>
        <authorList>
            <person name="Ling L."/>
        </authorList>
    </citation>
    <scope>NUCLEOTIDE SEQUENCE [LARGE SCALE GENOMIC DNA]</scope>
    <source>
        <strain evidence="6 7">NEAU-LL90</strain>
    </source>
</reference>
<dbReference type="SMART" id="SM00824">
    <property type="entry name" value="PKS_TE"/>
    <property type="match status" value="1"/>
</dbReference>
<dbReference type="GO" id="GO:0008610">
    <property type="term" value="P:lipid biosynthetic process"/>
    <property type="evidence" value="ECO:0007669"/>
    <property type="project" value="TreeGrafter"/>
</dbReference>
<dbReference type="AlphaFoldDB" id="A0A3M2KRD0"/>
<dbReference type="Pfam" id="PF00975">
    <property type="entry name" value="Thioesterase"/>
    <property type="match status" value="1"/>
</dbReference>
<comment type="caution">
    <text evidence="6">The sequence shown here is derived from an EMBL/GenBank/DDBJ whole genome shotgun (WGS) entry which is preliminary data.</text>
</comment>
<dbReference type="SUPFAM" id="SSF53474">
    <property type="entry name" value="alpha/beta-Hydrolases"/>
    <property type="match status" value="1"/>
</dbReference>
<keyword evidence="3" id="KW-0378">Hydrolase</keyword>
<name>A0A3M2KRD0_9NOCA</name>
<evidence type="ECO:0000256" key="4">
    <source>
        <dbReference type="ARBA" id="ARBA00024293"/>
    </source>
</evidence>
<sequence length="246" mass="26945">MNTWLRPFTRYPHAVIRLVCFPHAGGAASAYRSWVPYLPTTVDLVAVQYPGREDRFGEPFPADLSDLADQAAEAVRTLADRPTVLFGHSMGGAVAHEVAKRLAGVRPVAHLVVSGRQPPAHHRAGQVHRADSEGLRAELLRLSAANRPLVDNPALLDVMTPAIRADYRLVETYRAVPSTVLRCPVTVFLGEEDRELTEAEAGDWRTETTGAFAVRRFPGDHFYLVPHRARVVAALLAAVLPQPSTP</sequence>
<protein>
    <recommendedName>
        <fullName evidence="2">Thioesterase TesA</fullName>
    </recommendedName>
</protein>
<evidence type="ECO:0000256" key="2">
    <source>
        <dbReference type="ARBA" id="ARBA00015007"/>
    </source>
</evidence>
<feature type="domain" description="Thioesterase TesA-like" evidence="5">
    <location>
        <begin position="19"/>
        <end position="240"/>
    </location>
</feature>
<keyword evidence="7" id="KW-1185">Reference proteome</keyword>
<evidence type="ECO:0000313" key="7">
    <source>
        <dbReference type="Proteomes" id="UP000279275"/>
    </source>
</evidence>
<dbReference type="InterPro" id="IPR029058">
    <property type="entry name" value="AB_hydrolase_fold"/>
</dbReference>
<evidence type="ECO:0000259" key="5">
    <source>
        <dbReference type="SMART" id="SM00824"/>
    </source>
</evidence>
<dbReference type="EMBL" id="RFFH01000024">
    <property type="protein sequence ID" value="RMI28192.1"/>
    <property type="molecule type" value="Genomic_DNA"/>
</dbReference>
<evidence type="ECO:0000256" key="3">
    <source>
        <dbReference type="ARBA" id="ARBA00022801"/>
    </source>
</evidence>
<dbReference type="Proteomes" id="UP000279275">
    <property type="component" value="Unassembled WGS sequence"/>
</dbReference>
<dbReference type="InterPro" id="IPR020802">
    <property type="entry name" value="TesA-like"/>
</dbReference>
<evidence type="ECO:0000256" key="1">
    <source>
        <dbReference type="ARBA" id="ARBA00007169"/>
    </source>
</evidence>
<comment type="similarity">
    <text evidence="1">Belongs to the thioesterase family.</text>
</comment>